<dbReference type="InterPro" id="IPR036397">
    <property type="entry name" value="RNaseH_sf"/>
</dbReference>
<dbReference type="InterPro" id="IPR012337">
    <property type="entry name" value="RNaseH-like_sf"/>
</dbReference>
<dbReference type="AlphaFoldDB" id="A0A3S4NVK0"/>
<reference evidence="1 2" key="1">
    <citation type="submission" date="2018-12" db="EMBL/GenBank/DDBJ databases">
        <authorList>
            <consortium name="Pathogen Informatics"/>
        </authorList>
    </citation>
    <scope>NUCLEOTIDE SEQUENCE [LARGE SCALE GENOMIC DNA]</scope>
    <source>
        <strain evidence="1 2">NCTC9428</strain>
    </source>
</reference>
<evidence type="ECO:0000313" key="1">
    <source>
        <dbReference type="EMBL" id="VEF10860.1"/>
    </source>
</evidence>
<proteinExistence type="predicted"/>
<name>A0A3S4NVK0_PSEFL</name>
<dbReference type="OrthoDB" id="6687915at2"/>
<dbReference type="Proteomes" id="UP000281909">
    <property type="component" value="Chromosome"/>
</dbReference>
<dbReference type="SUPFAM" id="SSF53098">
    <property type="entry name" value="Ribonuclease H-like"/>
    <property type="match status" value="1"/>
</dbReference>
<organism evidence="1 2">
    <name type="scientific">Pseudomonas fluorescens</name>
    <dbReference type="NCBI Taxonomy" id="294"/>
    <lineage>
        <taxon>Bacteria</taxon>
        <taxon>Pseudomonadati</taxon>
        <taxon>Pseudomonadota</taxon>
        <taxon>Gammaproteobacteria</taxon>
        <taxon>Pseudomonadales</taxon>
        <taxon>Pseudomonadaceae</taxon>
        <taxon>Pseudomonas</taxon>
    </lineage>
</organism>
<sequence length="161" mass="18433">MKLFLDCEFTQLNRETKLISLALVPEVGEEFYVELMDTYRVEDCSDFVIQNVLPQLDLNRYGKSLASAQAAVKSYLDSFETQLEVCSDAPNWDWVFFCLLAGSAHEWPSHVINEPTNLIHLYRDLEGNDLGDVDLPELPHHALLDAKLLADLYQQLRDNQS</sequence>
<dbReference type="EMBL" id="LR134318">
    <property type="protein sequence ID" value="VEF10860.1"/>
    <property type="molecule type" value="Genomic_DNA"/>
</dbReference>
<dbReference type="RefSeq" id="WP_126362921.1">
    <property type="nucleotide sequence ID" value="NZ_LR134318.1"/>
</dbReference>
<evidence type="ECO:0000313" key="2">
    <source>
        <dbReference type="Proteomes" id="UP000281909"/>
    </source>
</evidence>
<gene>
    <name evidence="1" type="ORF">NCTC9428_02474</name>
</gene>
<protein>
    <submittedName>
        <fullName evidence="1">Uncharacterized protein</fullName>
    </submittedName>
</protein>
<dbReference type="GO" id="GO:0003676">
    <property type="term" value="F:nucleic acid binding"/>
    <property type="evidence" value="ECO:0007669"/>
    <property type="project" value="InterPro"/>
</dbReference>
<dbReference type="Gene3D" id="3.30.420.10">
    <property type="entry name" value="Ribonuclease H-like superfamily/Ribonuclease H"/>
    <property type="match status" value="1"/>
</dbReference>
<accession>A0A3S4NVK0</accession>